<protein>
    <submittedName>
        <fullName evidence="5">ABC transporter</fullName>
    </submittedName>
</protein>
<dbReference type="PROSITE" id="PS50893">
    <property type="entry name" value="ABC_TRANSPORTER_2"/>
    <property type="match status" value="1"/>
</dbReference>
<evidence type="ECO:0000256" key="2">
    <source>
        <dbReference type="ARBA" id="ARBA00022741"/>
    </source>
</evidence>
<dbReference type="PATRIC" id="fig|1226633.4.peg.1475"/>
<proteinExistence type="predicted"/>
<dbReference type="SMART" id="SM00382">
    <property type="entry name" value="AAA"/>
    <property type="match status" value="1"/>
</dbReference>
<evidence type="ECO:0000256" key="1">
    <source>
        <dbReference type="ARBA" id="ARBA00022448"/>
    </source>
</evidence>
<feature type="domain" description="ABC transporter" evidence="4">
    <location>
        <begin position="2"/>
        <end position="209"/>
    </location>
</feature>
<dbReference type="GO" id="GO:0005524">
    <property type="term" value="F:ATP binding"/>
    <property type="evidence" value="ECO:0007669"/>
    <property type="project" value="UniProtKB-KW"/>
</dbReference>
<dbReference type="GO" id="GO:0016887">
    <property type="term" value="F:ATP hydrolysis activity"/>
    <property type="evidence" value="ECO:0007669"/>
    <property type="project" value="InterPro"/>
</dbReference>
<evidence type="ECO:0000313" key="5">
    <source>
        <dbReference type="EMBL" id="KID48893.1"/>
    </source>
</evidence>
<gene>
    <name evidence="5" type="ORF">C095_07325</name>
</gene>
<dbReference type="InterPro" id="IPR003439">
    <property type="entry name" value="ABC_transporter-like_ATP-bd"/>
</dbReference>
<dbReference type="Pfam" id="PF00005">
    <property type="entry name" value="ABC_tran"/>
    <property type="match status" value="1"/>
</dbReference>
<sequence>MNHWTDLHCKYGEETIFENLELDWQEGEQIGFWGCSGCGKTSLLKEIARRLEAEGKKFSYIFQNEVLIDWLTVEENIKLVGTGLEKREQEEILSLFKLEEHLLKFPTELSGGLRKRAALARAFFYQGEYLLLDEAFEFLDLALQETILEYIEREQKKKRRTIFLVTHRVEIMLRLAEKIFVFPQEKKIQYLECYENKEKKKQRNYWRRDYAAFKSTRFGKKEIGGKIQRNH</sequence>
<dbReference type="PANTHER" id="PTHR42781">
    <property type="entry name" value="SPERMIDINE/PUTRESCINE IMPORT ATP-BINDING PROTEIN POTA"/>
    <property type="match status" value="1"/>
</dbReference>
<keyword evidence="1" id="KW-0813">Transport</keyword>
<reference evidence="5 6" key="1">
    <citation type="submission" date="2013-08" db="EMBL/GenBank/DDBJ databases">
        <title>An opportunistic ruminal bacterium that causes liver abscesses in cattle.</title>
        <authorList>
            <person name="Benahmed F.H."/>
            <person name="Rasmussen M."/>
            <person name="Harbottle H."/>
            <person name="Soppet D."/>
            <person name="Nagaraja T.G."/>
            <person name="Davidson M."/>
        </authorList>
    </citation>
    <scope>NUCLEOTIDE SEQUENCE [LARGE SCALE GENOMIC DNA]</scope>
    <source>
        <strain evidence="5 6">B35</strain>
    </source>
</reference>
<dbReference type="Gene3D" id="3.40.50.300">
    <property type="entry name" value="P-loop containing nucleotide triphosphate hydrolases"/>
    <property type="match status" value="1"/>
</dbReference>
<evidence type="ECO:0000259" key="4">
    <source>
        <dbReference type="PROSITE" id="PS50893"/>
    </source>
</evidence>
<accession>A0A0B4E5Y5</accession>
<evidence type="ECO:0000313" key="6">
    <source>
        <dbReference type="Proteomes" id="UP000031184"/>
    </source>
</evidence>
<dbReference type="SUPFAM" id="SSF52540">
    <property type="entry name" value="P-loop containing nucleoside triphosphate hydrolases"/>
    <property type="match status" value="1"/>
</dbReference>
<dbReference type="InterPro" id="IPR027417">
    <property type="entry name" value="P-loop_NTPase"/>
</dbReference>
<keyword evidence="2" id="KW-0547">Nucleotide-binding</keyword>
<dbReference type="AlphaFoldDB" id="A0A0B4E5Y5"/>
<organism evidence="5 6">
    <name type="scientific">Fusobacterium necrophorum subsp. funduliforme B35</name>
    <dbReference type="NCBI Taxonomy" id="1226633"/>
    <lineage>
        <taxon>Bacteria</taxon>
        <taxon>Fusobacteriati</taxon>
        <taxon>Fusobacteriota</taxon>
        <taxon>Fusobacteriia</taxon>
        <taxon>Fusobacteriales</taxon>
        <taxon>Fusobacteriaceae</taxon>
        <taxon>Fusobacterium</taxon>
    </lineage>
</organism>
<evidence type="ECO:0000256" key="3">
    <source>
        <dbReference type="ARBA" id="ARBA00022840"/>
    </source>
</evidence>
<dbReference type="EMBL" id="AUZI01000019">
    <property type="protein sequence ID" value="KID48893.1"/>
    <property type="molecule type" value="Genomic_DNA"/>
</dbReference>
<keyword evidence="3" id="KW-0067">ATP-binding</keyword>
<dbReference type="InterPro" id="IPR050093">
    <property type="entry name" value="ABC_SmlMolc_Importer"/>
</dbReference>
<dbReference type="InterPro" id="IPR003593">
    <property type="entry name" value="AAA+_ATPase"/>
</dbReference>
<dbReference type="PANTHER" id="PTHR42781:SF8">
    <property type="entry name" value="BICARBONATE TRANSPORT ATP-BINDING PROTEIN CMPC"/>
    <property type="match status" value="1"/>
</dbReference>
<dbReference type="Proteomes" id="UP000031184">
    <property type="component" value="Unassembled WGS sequence"/>
</dbReference>
<name>A0A0B4E5Y5_9FUSO</name>
<comment type="caution">
    <text evidence="5">The sequence shown here is derived from an EMBL/GenBank/DDBJ whole genome shotgun (WGS) entry which is preliminary data.</text>
</comment>